<accession>A0ABQ1HX98</accession>
<proteinExistence type="predicted"/>
<dbReference type="Proteomes" id="UP000651977">
    <property type="component" value="Unassembled WGS sequence"/>
</dbReference>
<evidence type="ECO:0000259" key="1">
    <source>
        <dbReference type="Pfam" id="PF08765"/>
    </source>
</evidence>
<protein>
    <submittedName>
        <fullName evidence="2">DNA-binding protein</fullName>
    </submittedName>
</protein>
<dbReference type="PANTHER" id="PTHR37812:SF1">
    <property type="entry name" value="MU-LIKE PROPHAGE FLUMU PROTEIN C"/>
    <property type="match status" value="1"/>
</dbReference>
<dbReference type="EMBL" id="BMDY01000003">
    <property type="protein sequence ID" value="GGA96000.1"/>
    <property type="molecule type" value="Genomic_DNA"/>
</dbReference>
<dbReference type="RefSeq" id="WP_055732874.1">
    <property type="nucleotide sequence ID" value="NZ_BMDY01000003.1"/>
</dbReference>
<dbReference type="InterPro" id="IPR052411">
    <property type="entry name" value="c-mor_Regulatory_Protein"/>
</dbReference>
<evidence type="ECO:0000313" key="3">
    <source>
        <dbReference type="Proteomes" id="UP000651977"/>
    </source>
</evidence>
<dbReference type="InterPro" id="IPR009057">
    <property type="entry name" value="Homeodomain-like_sf"/>
</dbReference>
<evidence type="ECO:0000313" key="2">
    <source>
        <dbReference type="EMBL" id="GGA96000.1"/>
    </source>
</evidence>
<dbReference type="InterPro" id="IPR014875">
    <property type="entry name" value="Mor_transcription_activator"/>
</dbReference>
<organism evidence="2 3">
    <name type="scientific">Agarivorans gilvus</name>
    <dbReference type="NCBI Taxonomy" id="680279"/>
    <lineage>
        <taxon>Bacteria</taxon>
        <taxon>Pseudomonadati</taxon>
        <taxon>Pseudomonadota</taxon>
        <taxon>Gammaproteobacteria</taxon>
        <taxon>Alteromonadales</taxon>
        <taxon>Alteromonadaceae</taxon>
        <taxon>Agarivorans</taxon>
    </lineage>
</organism>
<gene>
    <name evidence="2" type="ORF">GCM10007414_06080</name>
</gene>
<reference evidence="3" key="1">
    <citation type="journal article" date="2019" name="Int. J. Syst. Evol. Microbiol.">
        <title>The Global Catalogue of Microorganisms (GCM) 10K type strain sequencing project: providing services to taxonomists for standard genome sequencing and annotation.</title>
        <authorList>
            <consortium name="The Broad Institute Genomics Platform"/>
            <consortium name="The Broad Institute Genome Sequencing Center for Infectious Disease"/>
            <person name="Wu L."/>
            <person name="Ma J."/>
        </authorList>
    </citation>
    <scope>NUCLEOTIDE SEQUENCE [LARGE SCALE GENOMIC DNA]</scope>
    <source>
        <strain evidence="3">CGMCC 1.10131</strain>
    </source>
</reference>
<feature type="domain" description="Mor transcription activator" evidence="1">
    <location>
        <begin position="15"/>
        <end position="118"/>
    </location>
</feature>
<dbReference type="PANTHER" id="PTHR37812">
    <property type="entry name" value="MU-LIKE PROPHAGE FLUMU PROTEIN C"/>
    <property type="match status" value="1"/>
</dbReference>
<dbReference type="GO" id="GO:0003677">
    <property type="term" value="F:DNA binding"/>
    <property type="evidence" value="ECO:0007669"/>
    <property type="project" value="UniProtKB-KW"/>
</dbReference>
<keyword evidence="2" id="KW-0238">DNA-binding</keyword>
<dbReference type="SUPFAM" id="SSF46689">
    <property type="entry name" value="Homeodomain-like"/>
    <property type="match status" value="1"/>
</dbReference>
<dbReference type="Pfam" id="PF08765">
    <property type="entry name" value="Mor"/>
    <property type="match status" value="1"/>
</dbReference>
<keyword evidence="3" id="KW-1185">Reference proteome</keyword>
<dbReference type="Gene3D" id="1.10.10.60">
    <property type="entry name" value="Homeodomain-like"/>
    <property type="match status" value="1"/>
</dbReference>
<comment type="caution">
    <text evidence="2">The sequence shown here is derived from an EMBL/GenBank/DDBJ whole genome shotgun (WGS) entry which is preliminary data.</text>
</comment>
<sequence>MNIDKLIAEDLKERTATFLLDIQAHLCEGLTNMTTLSEEQASELANSVVDHIRKAYGGETLYIPKGKELETALLHHSIFREFNGRNHKALAKKYGVSEQWVYSVTKQMQKRIKDKMQLGLFGE</sequence>
<name>A0ABQ1HX98_9ALTE</name>